<dbReference type="GO" id="GO:0032259">
    <property type="term" value="P:methylation"/>
    <property type="evidence" value="ECO:0007669"/>
    <property type="project" value="UniProtKB-KW"/>
</dbReference>
<dbReference type="AlphaFoldDB" id="A0A1F5NRJ3"/>
<proteinExistence type="predicted"/>
<comment type="caution">
    <text evidence="5">The sequence shown here is derived from an EMBL/GenBank/DDBJ whole genome shotgun (WGS) entry which is preliminary data.</text>
</comment>
<keyword evidence="2" id="KW-0808">Transferase</keyword>
<dbReference type="EMBL" id="MFEJ01000017">
    <property type="protein sequence ID" value="OGE80248.1"/>
    <property type="molecule type" value="Genomic_DNA"/>
</dbReference>
<gene>
    <name evidence="5" type="ORF">A2660_00040</name>
</gene>
<evidence type="ECO:0000259" key="4">
    <source>
        <dbReference type="Pfam" id="PF08241"/>
    </source>
</evidence>
<keyword evidence="1" id="KW-0489">Methyltransferase</keyword>
<dbReference type="CDD" id="cd02440">
    <property type="entry name" value="AdoMet_MTases"/>
    <property type="match status" value="1"/>
</dbReference>
<dbReference type="Pfam" id="PF08241">
    <property type="entry name" value="Methyltransf_11"/>
    <property type="match status" value="1"/>
</dbReference>
<evidence type="ECO:0000313" key="6">
    <source>
        <dbReference type="Proteomes" id="UP000176233"/>
    </source>
</evidence>
<evidence type="ECO:0000256" key="1">
    <source>
        <dbReference type="ARBA" id="ARBA00022603"/>
    </source>
</evidence>
<accession>A0A1F5NRJ3</accession>
<dbReference type="InterPro" id="IPR029063">
    <property type="entry name" value="SAM-dependent_MTases_sf"/>
</dbReference>
<dbReference type="Proteomes" id="UP000176233">
    <property type="component" value="Unassembled WGS sequence"/>
</dbReference>
<dbReference type="PANTHER" id="PTHR43464:SF19">
    <property type="entry name" value="UBIQUINONE BIOSYNTHESIS O-METHYLTRANSFERASE, MITOCHONDRIAL"/>
    <property type="match status" value="1"/>
</dbReference>
<evidence type="ECO:0000256" key="3">
    <source>
        <dbReference type="ARBA" id="ARBA00022691"/>
    </source>
</evidence>
<dbReference type="GO" id="GO:0008757">
    <property type="term" value="F:S-adenosylmethionine-dependent methyltransferase activity"/>
    <property type="evidence" value="ECO:0007669"/>
    <property type="project" value="InterPro"/>
</dbReference>
<protein>
    <recommendedName>
        <fullName evidence="4">Methyltransferase type 11 domain-containing protein</fullName>
    </recommendedName>
</protein>
<keyword evidence="3" id="KW-0949">S-adenosyl-L-methionine</keyword>
<sequence>MLTDFSDDNLAKNYLKFSNSDEGQKQHDLLWHYIEPRLAGQSNLKILDAGCGTGWLANNLRPYAQSVKAFDSSSRLLEYGKEHSPQVNFLKTDLADKLPFADQEFDLVVASLVLHDLPKLPETFQEFRRILKPQGKLLIIELNSYYAYPVGSWTRTIWQKLTRLKPKLTISPYGDWKRRIDRKFAWGEGFNSYFYTLPEIINAAHESGWNLEFMEDLIAKSNSEKLDLHFRAYRFPIFILLEFRKQN</sequence>
<dbReference type="InterPro" id="IPR013216">
    <property type="entry name" value="Methyltransf_11"/>
</dbReference>
<evidence type="ECO:0000256" key="2">
    <source>
        <dbReference type="ARBA" id="ARBA00022679"/>
    </source>
</evidence>
<dbReference type="SUPFAM" id="SSF53335">
    <property type="entry name" value="S-adenosyl-L-methionine-dependent methyltransferases"/>
    <property type="match status" value="1"/>
</dbReference>
<dbReference type="PANTHER" id="PTHR43464">
    <property type="entry name" value="METHYLTRANSFERASE"/>
    <property type="match status" value="1"/>
</dbReference>
<reference evidence="5 6" key="1">
    <citation type="journal article" date="2016" name="Nat. Commun.">
        <title>Thousands of microbial genomes shed light on interconnected biogeochemical processes in an aquifer system.</title>
        <authorList>
            <person name="Anantharaman K."/>
            <person name="Brown C.T."/>
            <person name="Hug L.A."/>
            <person name="Sharon I."/>
            <person name="Castelle C.J."/>
            <person name="Probst A.J."/>
            <person name="Thomas B.C."/>
            <person name="Singh A."/>
            <person name="Wilkins M.J."/>
            <person name="Karaoz U."/>
            <person name="Brodie E.L."/>
            <person name="Williams K.H."/>
            <person name="Hubbard S.S."/>
            <person name="Banfield J.F."/>
        </authorList>
    </citation>
    <scope>NUCLEOTIDE SEQUENCE [LARGE SCALE GENOMIC DNA]</scope>
</reference>
<feature type="domain" description="Methyltransferase type 11" evidence="4">
    <location>
        <begin position="47"/>
        <end position="139"/>
    </location>
</feature>
<organism evidence="5 6">
    <name type="scientific">Candidatus Doudnabacteria bacterium RIFCSPHIGHO2_01_FULL_45_18</name>
    <dbReference type="NCBI Taxonomy" id="1817823"/>
    <lineage>
        <taxon>Bacteria</taxon>
        <taxon>Candidatus Doudnaibacteriota</taxon>
    </lineage>
</organism>
<evidence type="ECO:0000313" key="5">
    <source>
        <dbReference type="EMBL" id="OGE80248.1"/>
    </source>
</evidence>
<dbReference type="Gene3D" id="3.40.50.150">
    <property type="entry name" value="Vaccinia Virus protein VP39"/>
    <property type="match status" value="1"/>
</dbReference>
<name>A0A1F5NRJ3_9BACT</name>